<dbReference type="AlphaFoldDB" id="A0A2N8SXM6"/>
<feature type="transmembrane region" description="Helical" evidence="2">
    <location>
        <begin position="151"/>
        <end position="169"/>
    </location>
</feature>
<dbReference type="PANTHER" id="PTHR30487:SF0">
    <property type="entry name" value="PREPILIN LEADER PEPTIDASE_N-METHYLTRANSFERASE-RELATED"/>
    <property type="match status" value="1"/>
</dbReference>
<dbReference type="InterPro" id="IPR000045">
    <property type="entry name" value="Prepilin_IV_endopep_pep"/>
</dbReference>
<protein>
    <recommendedName>
        <fullName evidence="3">Prepilin type IV endopeptidase peptidase domain-containing protein</fullName>
    </recommendedName>
</protein>
<feature type="transmembrane region" description="Helical" evidence="2">
    <location>
        <begin position="31"/>
        <end position="51"/>
    </location>
</feature>
<dbReference type="Proteomes" id="UP000236023">
    <property type="component" value="Unassembled WGS sequence"/>
</dbReference>
<proteinExistence type="inferred from homology"/>
<accession>A0A2N8SXM6</accession>
<evidence type="ECO:0000313" key="5">
    <source>
        <dbReference type="Proteomes" id="UP000236023"/>
    </source>
</evidence>
<comment type="caution">
    <text evidence="4">The sequence shown here is derived from an EMBL/GenBank/DDBJ whole genome shotgun (WGS) entry which is preliminary data.</text>
</comment>
<sequence>MPTAQMSTLIVLFGLLGIAVASDLRRHRIPNLLILTGLALGLAGQFFMNGLAGLGQGVLGGLVGLGLFLLLYAVGGMAAGDVKLMAMVGAFLTPQQALLAAMFSLMAGGLCGLALVLWHGQARQTLGRYGVMLRTHSYLAPGAGEVAGKPFPYAIAILIGTLASSLWFHSTP</sequence>
<dbReference type="GO" id="GO:0006465">
    <property type="term" value="P:signal peptide processing"/>
    <property type="evidence" value="ECO:0007669"/>
    <property type="project" value="TreeGrafter"/>
</dbReference>
<comment type="similarity">
    <text evidence="1">Belongs to the peptidase A24 family.</text>
</comment>
<keyword evidence="2" id="KW-0812">Transmembrane</keyword>
<dbReference type="Gene3D" id="1.20.120.1220">
    <property type="match status" value="1"/>
</dbReference>
<evidence type="ECO:0000256" key="1">
    <source>
        <dbReference type="ARBA" id="ARBA00005801"/>
    </source>
</evidence>
<evidence type="ECO:0000256" key="2">
    <source>
        <dbReference type="SAM" id="Phobius"/>
    </source>
</evidence>
<feature type="domain" description="Prepilin type IV endopeptidase peptidase" evidence="3">
    <location>
        <begin position="10"/>
        <end position="113"/>
    </location>
</feature>
<feature type="transmembrane region" description="Helical" evidence="2">
    <location>
        <begin position="58"/>
        <end position="78"/>
    </location>
</feature>
<organism evidence="4 5">
    <name type="scientific">Stutzerimonas stutzeri</name>
    <name type="common">Pseudomonas stutzeri</name>
    <dbReference type="NCBI Taxonomy" id="316"/>
    <lineage>
        <taxon>Bacteria</taxon>
        <taxon>Pseudomonadati</taxon>
        <taxon>Pseudomonadota</taxon>
        <taxon>Gammaproteobacteria</taxon>
        <taxon>Pseudomonadales</taxon>
        <taxon>Pseudomonadaceae</taxon>
        <taxon>Stutzerimonas</taxon>
    </lineage>
</organism>
<dbReference type="PANTHER" id="PTHR30487">
    <property type="entry name" value="TYPE 4 PREPILIN-LIKE PROTEINS LEADER PEPTIDE-PROCESSING ENZYME"/>
    <property type="match status" value="1"/>
</dbReference>
<dbReference type="GO" id="GO:0004190">
    <property type="term" value="F:aspartic-type endopeptidase activity"/>
    <property type="evidence" value="ECO:0007669"/>
    <property type="project" value="InterPro"/>
</dbReference>
<name>A0A2N8SXM6_STUST</name>
<evidence type="ECO:0000313" key="4">
    <source>
        <dbReference type="EMBL" id="PNG07252.1"/>
    </source>
</evidence>
<keyword evidence="2" id="KW-1133">Transmembrane helix</keyword>
<dbReference type="Pfam" id="PF01478">
    <property type="entry name" value="Peptidase_A24"/>
    <property type="match status" value="1"/>
</dbReference>
<gene>
    <name evidence="4" type="ORF">CXK94_17205</name>
</gene>
<reference evidence="4 5" key="1">
    <citation type="submission" date="2018-01" db="EMBL/GenBank/DDBJ databases">
        <title>Denitrification phenotypes of diverse strains of Pseudomonas stutzeri.</title>
        <authorList>
            <person name="Milligan D.A."/>
            <person name="Bergaust L."/>
            <person name="Bakken L.R."/>
            <person name="Frostegard A."/>
        </authorList>
    </citation>
    <scope>NUCLEOTIDE SEQUENCE [LARGE SCALE GENOMIC DNA]</scope>
    <source>
        <strain evidence="4 5">24a75</strain>
    </source>
</reference>
<keyword evidence="2" id="KW-0472">Membrane</keyword>
<dbReference type="GO" id="GO:0005886">
    <property type="term" value="C:plasma membrane"/>
    <property type="evidence" value="ECO:0007669"/>
    <property type="project" value="TreeGrafter"/>
</dbReference>
<evidence type="ECO:0000259" key="3">
    <source>
        <dbReference type="Pfam" id="PF01478"/>
    </source>
</evidence>
<feature type="transmembrane region" description="Helical" evidence="2">
    <location>
        <begin position="98"/>
        <end position="118"/>
    </location>
</feature>
<dbReference type="EMBL" id="POUT01000010">
    <property type="protein sequence ID" value="PNG07252.1"/>
    <property type="molecule type" value="Genomic_DNA"/>
</dbReference>
<dbReference type="RefSeq" id="WP_102895321.1">
    <property type="nucleotide sequence ID" value="NZ_JAMOHU010000028.1"/>
</dbReference>
<dbReference type="InterPro" id="IPR050882">
    <property type="entry name" value="Prepilin_peptidase/N-MTase"/>
</dbReference>